<dbReference type="InterPro" id="IPR023631">
    <property type="entry name" value="Amidase_dom"/>
</dbReference>
<dbReference type="GO" id="GO:0006412">
    <property type="term" value="P:translation"/>
    <property type="evidence" value="ECO:0007669"/>
    <property type="project" value="UniProtKB-UniRule"/>
</dbReference>
<name>A0A4P6ZKT0_9LACO</name>
<evidence type="ECO:0000256" key="7">
    <source>
        <dbReference type="ARBA" id="ARBA00047407"/>
    </source>
</evidence>
<evidence type="ECO:0000313" key="11">
    <source>
        <dbReference type="Proteomes" id="UP000294321"/>
    </source>
</evidence>
<evidence type="ECO:0000256" key="1">
    <source>
        <dbReference type="ARBA" id="ARBA00008069"/>
    </source>
</evidence>
<evidence type="ECO:0000313" key="10">
    <source>
        <dbReference type="EMBL" id="QBP17860.1"/>
    </source>
</evidence>
<dbReference type="GO" id="GO:0005524">
    <property type="term" value="F:ATP binding"/>
    <property type="evidence" value="ECO:0007669"/>
    <property type="project" value="UniProtKB-KW"/>
</dbReference>
<keyword evidence="3 8" id="KW-0547">Nucleotide-binding</keyword>
<dbReference type="Gene3D" id="3.90.1300.10">
    <property type="entry name" value="Amidase signature (AS) domain"/>
    <property type="match status" value="1"/>
</dbReference>
<dbReference type="InterPro" id="IPR020556">
    <property type="entry name" value="Amidase_CS"/>
</dbReference>
<feature type="domain" description="Amidase" evidence="9">
    <location>
        <begin position="24"/>
        <end position="464"/>
    </location>
</feature>
<keyword evidence="4 8" id="KW-0067">ATP-binding</keyword>
<dbReference type="InterPro" id="IPR004412">
    <property type="entry name" value="GatA"/>
</dbReference>
<evidence type="ECO:0000256" key="3">
    <source>
        <dbReference type="ARBA" id="ARBA00022741"/>
    </source>
</evidence>
<evidence type="ECO:0000256" key="5">
    <source>
        <dbReference type="ARBA" id="ARBA00022917"/>
    </source>
</evidence>
<evidence type="ECO:0000256" key="6">
    <source>
        <dbReference type="ARBA" id="ARBA00025295"/>
    </source>
</evidence>
<sequence length="488" mass="52892">MNFLNQSLTSVHQKLVNGDISAEDLTRQTLANIKKTEPALKAFITVNADKAIKRAQAVDKKGIDPKNLLSGIPVAIKDLILTKGVKTTAASKMLYNFNPIFDATVIKKLKKAGTIDVGKTNLDEFAMGGSTENSAFQKTHNAWNHKKVPGGSSGGSAVAVASGDVLAALGTDTGGSIRQPAAFNGIVGMKPTYGRVSRWGIIAFASSMDQVGPMTRNVFDNAVMLNAIAGHDVHDLTSSDKKVPDFTAHIKDGVKGLRIAVPKEYMAKGIDPAVRDAVENAIKVYKKLGAKVDMVSLPHTKYGVSAYYILSSSEASSNLERYDGIRYGYSAPDAKNLEQLYIKSRSEGFGDEVKRRIMLGTFCLSAGYVDAYFKKAAKVRTLIIDDFKKVYQNHDVILAPTSTTPAYDLGSEISDPIKMYMNDVLTVPVNLAGLPSMSIPDGFTKDSLPIGMQLIGRPFDEQTVYRTGYAFEQNTDFHKRVPKMGGNK</sequence>
<evidence type="ECO:0000256" key="2">
    <source>
        <dbReference type="ARBA" id="ARBA00022598"/>
    </source>
</evidence>
<dbReference type="HAMAP" id="MF_00120">
    <property type="entry name" value="GatA"/>
    <property type="match status" value="1"/>
</dbReference>
<comment type="catalytic activity">
    <reaction evidence="7 8">
        <text>L-glutamyl-tRNA(Gln) + L-glutamine + ATP + H2O = L-glutaminyl-tRNA(Gln) + L-glutamate + ADP + phosphate + H(+)</text>
        <dbReference type="Rhea" id="RHEA:17521"/>
        <dbReference type="Rhea" id="RHEA-COMP:9681"/>
        <dbReference type="Rhea" id="RHEA-COMP:9684"/>
        <dbReference type="ChEBI" id="CHEBI:15377"/>
        <dbReference type="ChEBI" id="CHEBI:15378"/>
        <dbReference type="ChEBI" id="CHEBI:29985"/>
        <dbReference type="ChEBI" id="CHEBI:30616"/>
        <dbReference type="ChEBI" id="CHEBI:43474"/>
        <dbReference type="ChEBI" id="CHEBI:58359"/>
        <dbReference type="ChEBI" id="CHEBI:78520"/>
        <dbReference type="ChEBI" id="CHEBI:78521"/>
        <dbReference type="ChEBI" id="CHEBI:456216"/>
        <dbReference type="EC" id="6.3.5.7"/>
    </reaction>
</comment>
<dbReference type="InterPro" id="IPR036928">
    <property type="entry name" value="AS_sf"/>
</dbReference>
<dbReference type="AlphaFoldDB" id="A0A4P6ZKT0"/>
<feature type="active site" description="Acyl-ester intermediate" evidence="8">
    <location>
        <position position="176"/>
    </location>
</feature>
<evidence type="ECO:0000256" key="4">
    <source>
        <dbReference type="ARBA" id="ARBA00022840"/>
    </source>
</evidence>
<dbReference type="GO" id="GO:0016740">
    <property type="term" value="F:transferase activity"/>
    <property type="evidence" value="ECO:0007669"/>
    <property type="project" value="UniProtKB-KW"/>
</dbReference>
<dbReference type="Proteomes" id="UP000294321">
    <property type="component" value="Chromosome"/>
</dbReference>
<dbReference type="Pfam" id="PF01425">
    <property type="entry name" value="Amidase"/>
    <property type="match status" value="1"/>
</dbReference>
<comment type="function">
    <text evidence="6 8">Allows the formation of correctly charged Gln-tRNA(Gln) through the transamidation of misacylated Glu-tRNA(Gln) in organisms which lack glutaminyl-tRNA synthetase. The reaction takes place in the presence of glutamine and ATP through an activated gamma-phospho-Glu-tRNA(Gln).</text>
</comment>
<organism evidence="10 11">
    <name type="scientific">Acetilactobacillus jinshanensis</name>
    <dbReference type="NCBI Taxonomy" id="1720083"/>
    <lineage>
        <taxon>Bacteria</taxon>
        <taxon>Bacillati</taxon>
        <taxon>Bacillota</taxon>
        <taxon>Bacilli</taxon>
        <taxon>Lactobacillales</taxon>
        <taxon>Lactobacillaceae</taxon>
        <taxon>Acetilactobacillus</taxon>
    </lineage>
</organism>
<reference evidence="11" key="1">
    <citation type="submission" date="2018-12" db="EMBL/GenBank/DDBJ databases">
        <title>A new species of lactobacillus.</title>
        <authorList>
            <person name="Jian Y."/>
            <person name="Xin L."/>
            <person name="Hong Z.J."/>
            <person name="Ming L.Z."/>
            <person name="Hong X.Z."/>
        </authorList>
    </citation>
    <scope>NUCLEOTIDE SEQUENCE [LARGE SCALE GENOMIC DNA]</scope>
    <source>
        <strain evidence="11">HSLZ-75</strain>
    </source>
</reference>
<keyword evidence="2 8" id="KW-0436">Ligase</keyword>
<keyword evidence="5 8" id="KW-0648">Protein biosynthesis</keyword>
<dbReference type="GO" id="GO:0050567">
    <property type="term" value="F:glutaminyl-tRNA synthase (glutamine-hydrolyzing) activity"/>
    <property type="evidence" value="ECO:0007669"/>
    <property type="project" value="UniProtKB-UniRule"/>
</dbReference>
<comment type="subunit">
    <text evidence="8">Heterotrimer of A, B and C subunits.</text>
</comment>
<accession>A0A4P6ZKT0</accession>
<keyword evidence="10" id="KW-0808">Transferase</keyword>
<dbReference type="PROSITE" id="PS00571">
    <property type="entry name" value="AMIDASES"/>
    <property type="match status" value="1"/>
</dbReference>
<dbReference type="InterPro" id="IPR000120">
    <property type="entry name" value="Amidase"/>
</dbReference>
<dbReference type="PANTHER" id="PTHR11895">
    <property type="entry name" value="TRANSAMIDASE"/>
    <property type="match status" value="1"/>
</dbReference>
<dbReference type="PANTHER" id="PTHR11895:SF151">
    <property type="entry name" value="GLUTAMYL-TRNA(GLN) AMIDOTRANSFERASE SUBUNIT A"/>
    <property type="match status" value="1"/>
</dbReference>
<dbReference type="SUPFAM" id="SSF75304">
    <property type="entry name" value="Amidase signature (AS) enzymes"/>
    <property type="match status" value="1"/>
</dbReference>
<dbReference type="OrthoDB" id="9811471at2"/>
<gene>
    <name evidence="8 10" type="primary">gatA</name>
    <name evidence="10" type="ORF">ELX58_01505</name>
</gene>
<feature type="active site" description="Charge relay system" evidence="8">
    <location>
        <position position="77"/>
    </location>
</feature>
<evidence type="ECO:0000256" key="8">
    <source>
        <dbReference type="HAMAP-Rule" id="MF_00120"/>
    </source>
</evidence>
<dbReference type="RefSeq" id="WP_133441405.1">
    <property type="nucleotide sequence ID" value="NZ_CP034726.1"/>
</dbReference>
<comment type="similarity">
    <text evidence="1 8">Belongs to the amidase family. GatA subfamily.</text>
</comment>
<proteinExistence type="inferred from homology"/>
<dbReference type="GO" id="GO:0030956">
    <property type="term" value="C:glutamyl-tRNA(Gln) amidotransferase complex"/>
    <property type="evidence" value="ECO:0007669"/>
    <property type="project" value="InterPro"/>
</dbReference>
<dbReference type="EC" id="6.3.5.7" evidence="8"/>
<keyword evidence="11" id="KW-1185">Reference proteome</keyword>
<dbReference type="EMBL" id="CP034726">
    <property type="protein sequence ID" value="QBP17860.1"/>
    <property type="molecule type" value="Genomic_DNA"/>
</dbReference>
<feature type="active site" description="Charge relay system" evidence="8">
    <location>
        <position position="152"/>
    </location>
</feature>
<dbReference type="NCBIfam" id="TIGR00132">
    <property type="entry name" value="gatA"/>
    <property type="match status" value="1"/>
</dbReference>
<dbReference type="KEGG" id="lji:ELX58_01505"/>
<protein>
    <recommendedName>
        <fullName evidence="8">Glutamyl-tRNA(Gln) amidotransferase subunit A</fullName>
        <shortName evidence="8">Glu-ADT subunit A</shortName>
        <ecNumber evidence="8">6.3.5.7</ecNumber>
    </recommendedName>
</protein>
<evidence type="ECO:0000259" key="9">
    <source>
        <dbReference type="Pfam" id="PF01425"/>
    </source>
</evidence>